<evidence type="ECO:0000256" key="4">
    <source>
        <dbReference type="ARBA" id="ARBA00022722"/>
    </source>
</evidence>
<dbReference type="InterPro" id="IPR000477">
    <property type="entry name" value="RT_dom"/>
</dbReference>
<dbReference type="Gene3D" id="2.40.70.10">
    <property type="entry name" value="Acid Proteases"/>
    <property type="match status" value="1"/>
</dbReference>
<evidence type="ECO:0000256" key="1">
    <source>
        <dbReference type="ARBA" id="ARBA00022670"/>
    </source>
</evidence>
<feature type="region of interest" description="Disordered" evidence="13">
    <location>
        <begin position="52"/>
        <end position="79"/>
    </location>
</feature>
<dbReference type="Pfam" id="PF17919">
    <property type="entry name" value="RT_RNaseH_2"/>
    <property type="match status" value="1"/>
</dbReference>
<proteinExistence type="predicted"/>
<keyword evidence="12" id="KW-0863">Zinc-finger</keyword>
<evidence type="ECO:0000256" key="6">
    <source>
        <dbReference type="ARBA" id="ARBA00022801"/>
    </source>
</evidence>
<dbReference type="PROSITE" id="PS00141">
    <property type="entry name" value="ASP_PROTEASE"/>
    <property type="match status" value="1"/>
</dbReference>
<dbReference type="FunFam" id="3.10.10.10:FF:000007">
    <property type="entry name" value="Retrovirus-related Pol polyprotein from transposon 17.6-like Protein"/>
    <property type="match status" value="1"/>
</dbReference>
<evidence type="ECO:0000256" key="2">
    <source>
        <dbReference type="ARBA" id="ARBA00022679"/>
    </source>
</evidence>
<evidence type="ECO:0000256" key="3">
    <source>
        <dbReference type="ARBA" id="ARBA00022695"/>
    </source>
</evidence>
<dbReference type="CDD" id="cd01647">
    <property type="entry name" value="RT_LTR"/>
    <property type="match status" value="1"/>
</dbReference>
<evidence type="ECO:0000256" key="9">
    <source>
        <dbReference type="ARBA" id="ARBA00022908"/>
    </source>
</evidence>
<keyword evidence="8" id="KW-0694">RNA-binding</keyword>
<evidence type="ECO:0000256" key="12">
    <source>
        <dbReference type="PROSITE-ProRule" id="PRU00047"/>
    </source>
</evidence>
<dbReference type="PANTHER" id="PTHR37984">
    <property type="entry name" value="PROTEIN CBG26694"/>
    <property type="match status" value="1"/>
</dbReference>
<dbReference type="InterPro" id="IPR001969">
    <property type="entry name" value="Aspartic_peptidase_AS"/>
</dbReference>
<keyword evidence="4" id="KW-0540">Nuclease</keyword>
<keyword evidence="9" id="KW-0229">DNA integration</keyword>
<reference evidence="15 16" key="1">
    <citation type="submission" date="2024-02" db="EMBL/GenBank/DDBJ databases">
        <title>High-quality chromosome-scale genome assembly of Pensacola bahiagrass (Paspalum notatum Flugge var. saurae).</title>
        <authorList>
            <person name="Vega J.M."/>
            <person name="Podio M."/>
            <person name="Orjuela J."/>
            <person name="Siena L.A."/>
            <person name="Pessino S.C."/>
            <person name="Combes M.C."/>
            <person name="Mariac C."/>
            <person name="Albertini E."/>
            <person name="Pupilli F."/>
            <person name="Ortiz J.P.A."/>
            <person name="Leblanc O."/>
        </authorList>
    </citation>
    <scope>NUCLEOTIDE SEQUENCE [LARGE SCALE GENOMIC DNA]</scope>
    <source>
        <strain evidence="15">R1</strain>
        <tissue evidence="15">Leaf</tissue>
    </source>
</reference>
<keyword evidence="11" id="KW-0511">Multifunctional enzyme</keyword>
<dbReference type="Pfam" id="PF00078">
    <property type="entry name" value="RVT_1"/>
    <property type="match status" value="1"/>
</dbReference>
<dbReference type="SUPFAM" id="SSF56672">
    <property type="entry name" value="DNA/RNA polymerases"/>
    <property type="match status" value="1"/>
</dbReference>
<keyword evidence="5" id="KW-0255">Endonuclease</keyword>
<dbReference type="GO" id="GO:0003723">
    <property type="term" value="F:RNA binding"/>
    <property type="evidence" value="ECO:0007669"/>
    <property type="project" value="UniProtKB-KW"/>
</dbReference>
<keyword evidence="10" id="KW-0695">RNA-directed DNA polymerase</keyword>
<dbReference type="SUPFAM" id="SSF50630">
    <property type="entry name" value="Acid proteases"/>
    <property type="match status" value="1"/>
</dbReference>
<dbReference type="Gene3D" id="4.10.60.10">
    <property type="entry name" value="Zinc finger, CCHC-type"/>
    <property type="match status" value="1"/>
</dbReference>
<evidence type="ECO:0000256" key="5">
    <source>
        <dbReference type="ARBA" id="ARBA00022759"/>
    </source>
</evidence>
<dbReference type="PANTHER" id="PTHR37984:SF5">
    <property type="entry name" value="PROTEIN NYNRIN-LIKE"/>
    <property type="match status" value="1"/>
</dbReference>
<gene>
    <name evidence="15" type="ORF">U9M48_028166</name>
</gene>
<keyword evidence="12" id="KW-0862">Zinc</keyword>
<feature type="region of interest" description="Disordered" evidence="13">
    <location>
        <begin position="1"/>
        <end position="24"/>
    </location>
</feature>
<organism evidence="15 16">
    <name type="scientific">Paspalum notatum var. saurae</name>
    <dbReference type="NCBI Taxonomy" id="547442"/>
    <lineage>
        <taxon>Eukaryota</taxon>
        <taxon>Viridiplantae</taxon>
        <taxon>Streptophyta</taxon>
        <taxon>Embryophyta</taxon>
        <taxon>Tracheophyta</taxon>
        <taxon>Spermatophyta</taxon>
        <taxon>Magnoliopsida</taxon>
        <taxon>Liliopsida</taxon>
        <taxon>Poales</taxon>
        <taxon>Poaceae</taxon>
        <taxon>PACMAD clade</taxon>
        <taxon>Panicoideae</taxon>
        <taxon>Andropogonodae</taxon>
        <taxon>Paspaleae</taxon>
        <taxon>Paspalinae</taxon>
        <taxon>Paspalum</taxon>
    </lineage>
</organism>
<dbReference type="InterPro" id="IPR041577">
    <property type="entry name" value="RT_RNaseH_2"/>
</dbReference>
<dbReference type="Proteomes" id="UP001341281">
    <property type="component" value="Chromosome 06"/>
</dbReference>
<evidence type="ECO:0000256" key="11">
    <source>
        <dbReference type="ARBA" id="ARBA00023268"/>
    </source>
</evidence>
<evidence type="ECO:0000313" key="15">
    <source>
        <dbReference type="EMBL" id="WVZ80709.1"/>
    </source>
</evidence>
<dbReference type="GO" id="GO:0015074">
    <property type="term" value="P:DNA integration"/>
    <property type="evidence" value="ECO:0007669"/>
    <property type="project" value="UniProtKB-KW"/>
</dbReference>
<keyword evidence="6" id="KW-0378">Hydrolase</keyword>
<dbReference type="Pfam" id="PF08284">
    <property type="entry name" value="RVP_2"/>
    <property type="match status" value="1"/>
</dbReference>
<dbReference type="InterPro" id="IPR001878">
    <property type="entry name" value="Znf_CCHC"/>
</dbReference>
<keyword evidence="7" id="KW-0460">Magnesium</keyword>
<evidence type="ECO:0000259" key="14">
    <source>
        <dbReference type="PROSITE" id="PS50158"/>
    </source>
</evidence>
<evidence type="ECO:0000313" key="16">
    <source>
        <dbReference type="Proteomes" id="UP001341281"/>
    </source>
</evidence>
<dbReference type="GO" id="GO:0008270">
    <property type="term" value="F:zinc ion binding"/>
    <property type="evidence" value="ECO:0007669"/>
    <property type="project" value="UniProtKB-KW"/>
</dbReference>
<keyword evidence="12" id="KW-0479">Metal-binding</keyword>
<dbReference type="GO" id="GO:0003964">
    <property type="term" value="F:RNA-directed DNA polymerase activity"/>
    <property type="evidence" value="ECO:0007669"/>
    <property type="project" value="UniProtKB-KW"/>
</dbReference>
<dbReference type="InterPro" id="IPR050951">
    <property type="entry name" value="Retrovirus_Pol_polyprotein"/>
</dbReference>
<keyword evidence="2" id="KW-0808">Transferase</keyword>
<dbReference type="Gene3D" id="3.10.10.10">
    <property type="entry name" value="HIV Type 1 Reverse Transcriptase, subunit A, domain 1"/>
    <property type="match status" value="1"/>
</dbReference>
<dbReference type="AlphaFoldDB" id="A0AAQ3TXT3"/>
<keyword evidence="1" id="KW-0645">Protease</keyword>
<dbReference type="InterPro" id="IPR021109">
    <property type="entry name" value="Peptidase_aspartic_dom_sf"/>
</dbReference>
<feature type="domain" description="CCHC-type" evidence="14">
    <location>
        <begin position="28"/>
        <end position="42"/>
    </location>
</feature>
<evidence type="ECO:0000256" key="13">
    <source>
        <dbReference type="SAM" id="MobiDB-lite"/>
    </source>
</evidence>
<dbReference type="InterPro" id="IPR043128">
    <property type="entry name" value="Rev_trsase/Diguanyl_cyclase"/>
</dbReference>
<keyword evidence="3" id="KW-0548">Nucleotidyltransferase</keyword>
<feature type="compositionally biased region" description="Low complexity" evidence="13">
    <location>
        <begin position="9"/>
        <end position="21"/>
    </location>
</feature>
<dbReference type="GO" id="GO:0004190">
    <property type="term" value="F:aspartic-type endopeptidase activity"/>
    <property type="evidence" value="ECO:0007669"/>
    <property type="project" value="InterPro"/>
</dbReference>
<dbReference type="FunFam" id="3.30.70.270:FF:000020">
    <property type="entry name" value="Transposon Tf2-6 polyprotein-like Protein"/>
    <property type="match status" value="1"/>
</dbReference>
<name>A0AAQ3TXT3_PASNO</name>
<dbReference type="Gene3D" id="3.30.70.270">
    <property type="match status" value="1"/>
</dbReference>
<sequence length="648" mass="72844">MTTPTRFGPAQSSAQTQQTPARDNGRACYTCGDPSHFMNHCPLRGKPAVSTFSNSVNGPKQPTTTGNRPIASSQSVRQPQQSANKACVNHIDAQDAQQALGVVLGEFLVNSVPATVLFDSGASHSFISASFAKKNKIFAAPLKNPLLTRTPGVDITCYVGCDGVLIILSGVAFMANLVILESQGIDVILGMDWLSQHRGVIRCSDNTVHLTSPDGTQVSCHAKGATRDPMNFNIESKALEKITVVCEYPDVFLEELPGMPPDRDVEFIIDLFPRTASIAKRPYRMAPAELAELKEQLRELQQKGFIRPSSSPWGAPVLFVTKKDGSMRMCIDYRSLNEVTIKNKYPLPRIDDLFDQLRGAKYLSKIDLRSGYHQLKIREEDIQKTAFVTRYGQYEFTVMPFGLTNAPAYFMNLMNKQPTNVMEVRSFLGLAGYYRRFIEGFAKIAGPLFALQKKGAKFEWTTACEKSFQELKARLTIALVLVQPDIFRDFVIYCDASRQGLGCVLMQDGKVIAYASQKLKDHEQNYPTHDLELAAVIFTDHKSLKYISTQADLNMRQRRWLELIKDYDLEIHYQPGKANIVADALSRKVYKKELILNNRHLREELALINVHIVHEFQEETLTVQPVLTDQIKQDQKKDEEIQKAIQQI</sequence>
<dbReference type="CDD" id="cd09274">
    <property type="entry name" value="RNase_HI_RT_Ty3"/>
    <property type="match status" value="1"/>
</dbReference>
<dbReference type="PROSITE" id="PS50158">
    <property type="entry name" value="ZF_CCHC"/>
    <property type="match status" value="1"/>
</dbReference>
<dbReference type="EMBL" id="CP144750">
    <property type="protein sequence ID" value="WVZ80709.1"/>
    <property type="molecule type" value="Genomic_DNA"/>
</dbReference>
<accession>A0AAQ3TXT3</accession>
<protein>
    <recommendedName>
        <fullName evidence="14">CCHC-type domain-containing protein</fullName>
    </recommendedName>
</protein>
<dbReference type="CDD" id="cd00303">
    <property type="entry name" value="retropepsin_like"/>
    <property type="match status" value="1"/>
</dbReference>
<dbReference type="InterPro" id="IPR043502">
    <property type="entry name" value="DNA/RNA_pol_sf"/>
</dbReference>
<dbReference type="GO" id="GO:0006508">
    <property type="term" value="P:proteolysis"/>
    <property type="evidence" value="ECO:0007669"/>
    <property type="project" value="UniProtKB-KW"/>
</dbReference>
<keyword evidence="16" id="KW-1185">Reference proteome</keyword>
<evidence type="ECO:0000256" key="10">
    <source>
        <dbReference type="ARBA" id="ARBA00022918"/>
    </source>
</evidence>
<evidence type="ECO:0000256" key="7">
    <source>
        <dbReference type="ARBA" id="ARBA00022842"/>
    </source>
</evidence>
<evidence type="ECO:0000256" key="8">
    <source>
        <dbReference type="ARBA" id="ARBA00022884"/>
    </source>
</evidence>
<dbReference type="GO" id="GO:0004519">
    <property type="term" value="F:endonuclease activity"/>
    <property type="evidence" value="ECO:0007669"/>
    <property type="project" value="UniProtKB-KW"/>
</dbReference>